<dbReference type="OrthoDB" id="2789670at2759"/>
<evidence type="ECO:0000256" key="4">
    <source>
        <dbReference type="ARBA" id="ARBA00023004"/>
    </source>
</evidence>
<keyword evidence="4 5" id="KW-0408">Iron</keyword>
<dbReference type="GO" id="GO:0044550">
    <property type="term" value="P:secondary metabolite biosynthetic process"/>
    <property type="evidence" value="ECO:0007669"/>
    <property type="project" value="UniProtKB-ARBA"/>
</dbReference>
<dbReference type="EMBL" id="WWBZ02000082">
    <property type="protein sequence ID" value="KAF4301570.1"/>
    <property type="molecule type" value="Genomic_DNA"/>
</dbReference>
<comment type="caution">
    <text evidence="7">The sequence shown here is derived from an EMBL/GenBank/DDBJ whole genome shotgun (WGS) entry which is preliminary data.</text>
</comment>
<gene>
    <name evidence="8" type="ORF">GTA08_BOTSDO06760</name>
    <name evidence="7" type="ORF">GTA08_BOTSDO10955</name>
</gene>
<dbReference type="PROSITE" id="PS00086">
    <property type="entry name" value="CYTOCHROME_P450"/>
    <property type="match status" value="1"/>
</dbReference>
<dbReference type="InterPro" id="IPR002401">
    <property type="entry name" value="Cyt_P450_E_grp-I"/>
</dbReference>
<keyword evidence="9" id="KW-1185">Reference proteome</keyword>
<dbReference type="GO" id="GO:0020037">
    <property type="term" value="F:heme binding"/>
    <property type="evidence" value="ECO:0007669"/>
    <property type="project" value="InterPro"/>
</dbReference>
<dbReference type="GO" id="GO:0004497">
    <property type="term" value="F:monooxygenase activity"/>
    <property type="evidence" value="ECO:0007669"/>
    <property type="project" value="UniProtKB-KW"/>
</dbReference>
<organism evidence="7 9">
    <name type="scientific">Botryosphaeria dothidea</name>
    <dbReference type="NCBI Taxonomy" id="55169"/>
    <lineage>
        <taxon>Eukaryota</taxon>
        <taxon>Fungi</taxon>
        <taxon>Dikarya</taxon>
        <taxon>Ascomycota</taxon>
        <taxon>Pezizomycotina</taxon>
        <taxon>Dothideomycetes</taxon>
        <taxon>Dothideomycetes incertae sedis</taxon>
        <taxon>Botryosphaeriales</taxon>
        <taxon>Botryosphaeriaceae</taxon>
        <taxon>Botryosphaeria</taxon>
    </lineage>
</organism>
<reference evidence="7 9" key="1">
    <citation type="submission" date="2020-04" db="EMBL/GenBank/DDBJ databases">
        <title>Genome Assembly and Annotation of Botryosphaeria dothidea sdau 11-99, a Latent Pathogen of Apple Fruit Ring Rot in China.</title>
        <authorList>
            <person name="Yu C."/>
            <person name="Diao Y."/>
            <person name="Lu Q."/>
            <person name="Zhao J."/>
            <person name="Cui S."/>
            <person name="Peng C."/>
            <person name="He B."/>
            <person name="Liu H."/>
        </authorList>
    </citation>
    <scope>NUCLEOTIDE SEQUENCE [LARGE SCALE GENOMIC DNA]</scope>
    <source>
        <strain evidence="9">sdau11-99</strain>
        <strain evidence="7">Sdau11-99</strain>
    </source>
</reference>
<dbReference type="Pfam" id="PF00067">
    <property type="entry name" value="p450"/>
    <property type="match status" value="1"/>
</dbReference>
<comment type="cofactor">
    <cofactor evidence="1 5">
        <name>heme</name>
        <dbReference type="ChEBI" id="CHEBI:30413"/>
    </cofactor>
</comment>
<dbReference type="PRINTS" id="PR00463">
    <property type="entry name" value="EP450I"/>
</dbReference>
<dbReference type="PANTHER" id="PTHR24305">
    <property type="entry name" value="CYTOCHROME P450"/>
    <property type="match status" value="1"/>
</dbReference>
<keyword evidence="5 6" id="KW-0349">Heme</keyword>
<dbReference type="CDD" id="cd20615">
    <property type="entry name" value="CYP_GliC-like"/>
    <property type="match status" value="1"/>
</dbReference>
<comment type="similarity">
    <text evidence="6">Belongs to the cytochrome P450 family.</text>
</comment>
<dbReference type="GO" id="GO:0005506">
    <property type="term" value="F:iron ion binding"/>
    <property type="evidence" value="ECO:0007669"/>
    <property type="project" value="InterPro"/>
</dbReference>
<sequence>MAAVLAGNMHVGALVVAVAAAAVLVVRSPVARRILDVMLNAIVSRIYFFPSIEDGQNIKGPAFTFPNGQTTDKFLRGREMSYMWGSKYGSIYRIWSGLTPEVVLTDAKDVQALYSHAAGHTKDHTANVGWLFGQLLGQCVGVVNGNRWTTLRKMLDPLFSHKQSLQYLNAFNTAAEAYAKAVDQYALEKSGDRFVVNASHALMRFPYYEVAKLFYGHLNQHEIDRLWDLGQLFTETLSHGIDGGINRSPLTKWLNMPSWQRAKSYIQQWEAFTTEAVQRRVDAGIDCPLIQLWQSAEAGEIDKQEVLHTLAESLFANLDVTTHVISSCVILLADNAEVQAALRAEFAEHAYDINGYLGKGDTLLHYCLLESLRLQPVPAFTLPDKPPRERIVGGYRIPKNTTILIDSYAINIRNPFWGPDSRQYRPSRFASIPPQQLRYNLTTFGYGTRKCLGYKVGDKMVHALVYQLFSQYDVSVRPTMKQENDEQFKRDRGNWMALYDVELELQRRG</sequence>
<feature type="binding site" description="axial binding residue" evidence="5">
    <location>
        <position position="451"/>
    </location>
    <ligand>
        <name>heme</name>
        <dbReference type="ChEBI" id="CHEBI:30413"/>
    </ligand>
    <ligandPart>
        <name>Fe</name>
        <dbReference type="ChEBI" id="CHEBI:18248"/>
    </ligandPart>
</feature>
<protein>
    <submittedName>
        <fullName evidence="7">Cytochrome p450 oxidoreductase</fullName>
    </submittedName>
</protein>
<keyword evidence="6" id="KW-0503">Monooxygenase</keyword>
<dbReference type="InterPro" id="IPR036396">
    <property type="entry name" value="Cyt_P450_sf"/>
</dbReference>
<dbReference type="SUPFAM" id="SSF48264">
    <property type="entry name" value="Cytochrome P450"/>
    <property type="match status" value="1"/>
</dbReference>
<dbReference type="Gene3D" id="1.10.630.10">
    <property type="entry name" value="Cytochrome P450"/>
    <property type="match status" value="1"/>
</dbReference>
<evidence type="ECO:0000256" key="6">
    <source>
        <dbReference type="RuleBase" id="RU000461"/>
    </source>
</evidence>
<evidence type="ECO:0000313" key="8">
    <source>
        <dbReference type="EMBL" id="KAF4306013.1"/>
    </source>
</evidence>
<proteinExistence type="inferred from homology"/>
<name>A0A8H4MXX8_9PEZI</name>
<dbReference type="GO" id="GO:0016705">
    <property type="term" value="F:oxidoreductase activity, acting on paired donors, with incorporation or reduction of molecular oxygen"/>
    <property type="evidence" value="ECO:0007669"/>
    <property type="project" value="InterPro"/>
</dbReference>
<dbReference type="InterPro" id="IPR050121">
    <property type="entry name" value="Cytochrome_P450_monoxygenase"/>
</dbReference>
<evidence type="ECO:0000256" key="3">
    <source>
        <dbReference type="ARBA" id="ARBA00023002"/>
    </source>
</evidence>
<accession>A0A8H4MXX8</accession>
<evidence type="ECO:0000256" key="5">
    <source>
        <dbReference type="PIRSR" id="PIRSR602401-1"/>
    </source>
</evidence>
<dbReference type="EMBL" id="WWBZ02000040">
    <property type="protein sequence ID" value="KAF4306013.1"/>
    <property type="molecule type" value="Genomic_DNA"/>
</dbReference>
<dbReference type="InterPro" id="IPR001128">
    <property type="entry name" value="Cyt_P450"/>
</dbReference>
<dbReference type="PANTHER" id="PTHR24305:SF235">
    <property type="entry name" value="CYTOCHROME P450 MONOOXYGENASE APDB-RELATED"/>
    <property type="match status" value="1"/>
</dbReference>
<evidence type="ECO:0000313" key="7">
    <source>
        <dbReference type="EMBL" id="KAF4301570.1"/>
    </source>
</evidence>
<evidence type="ECO:0000313" key="9">
    <source>
        <dbReference type="Proteomes" id="UP000572817"/>
    </source>
</evidence>
<dbReference type="Proteomes" id="UP000572817">
    <property type="component" value="Unassembled WGS sequence"/>
</dbReference>
<keyword evidence="2 5" id="KW-0479">Metal-binding</keyword>
<dbReference type="InterPro" id="IPR017972">
    <property type="entry name" value="Cyt_P450_CS"/>
</dbReference>
<keyword evidence="3 6" id="KW-0560">Oxidoreductase</keyword>
<dbReference type="AlphaFoldDB" id="A0A8H4MXX8"/>
<evidence type="ECO:0000256" key="1">
    <source>
        <dbReference type="ARBA" id="ARBA00001971"/>
    </source>
</evidence>
<evidence type="ECO:0000256" key="2">
    <source>
        <dbReference type="ARBA" id="ARBA00022723"/>
    </source>
</evidence>